<dbReference type="AlphaFoldDB" id="A0A517YX70"/>
<proteinExistence type="predicted"/>
<dbReference type="RefSeq" id="WP_145079198.1">
    <property type="nucleotide sequence ID" value="NZ_CP036425.1"/>
</dbReference>
<protein>
    <submittedName>
        <fullName evidence="2">Helix-turn-helix protein</fullName>
    </submittedName>
</protein>
<feature type="domain" description="HTH cro/C1-type" evidence="1">
    <location>
        <begin position="18"/>
        <end position="72"/>
    </location>
</feature>
<evidence type="ECO:0000313" key="2">
    <source>
        <dbReference type="EMBL" id="QDU34816.1"/>
    </source>
</evidence>
<name>A0A517YX70_9BACT</name>
<dbReference type="PROSITE" id="PS50943">
    <property type="entry name" value="HTH_CROC1"/>
    <property type="match status" value="1"/>
</dbReference>
<reference evidence="2 3" key="1">
    <citation type="submission" date="2019-02" db="EMBL/GenBank/DDBJ databases">
        <title>Deep-cultivation of Planctomycetes and their phenomic and genomic characterization uncovers novel biology.</title>
        <authorList>
            <person name="Wiegand S."/>
            <person name="Jogler M."/>
            <person name="Boedeker C."/>
            <person name="Pinto D."/>
            <person name="Vollmers J."/>
            <person name="Rivas-Marin E."/>
            <person name="Kohn T."/>
            <person name="Peeters S.H."/>
            <person name="Heuer A."/>
            <person name="Rast P."/>
            <person name="Oberbeckmann S."/>
            <person name="Bunk B."/>
            <person name="Jeske O."/>
            <person name="Meyerdierks A."/>
            <person name="Storesund J.E."/>
            <person name="Kallscheuer N."/>
            <person name="Luecker S."/>
            <person name="Lage O.M."/>
            <person name="Pohl T."/>
            <person name="Merkel B.J."/>
            <person name="Hornburger P."/>
            <person name="Mueller R.-W."/>
            <person name="Bruemmer F."/>
            <person name="Labrenz M."/>
            <person name="Spormann A.M."/>
            <person name="Op den Camp H."/>
            <person name="Overmann J."/>
            <person name="Amann R."/>
            <person name="Jetten M.S.M."/>
            <person name="Mascher T."/>
            <person name="Medema M.H."/>
            <person name="Devos D.P."/>
            <person name="Kaster A.-K."/>
            <person name="Ovreas L."/>
            <person name="Rohde M."/>
            <person name="Galperin M.Y."/>
            <person name="Jogler C."/>
        </authorList>
    </citation>
    <scope>NUCLEOTIDE SEQUENCE [LARGE SCALE GENOMIC DNA]</scope>
    <source>
        <strain evidence="2 3">KS4</strain>
    </source>
</reference>
<dbReference type="SMART" id="SM00530">
    <property type="entry name" value="HTH_XRE"/>
    <property type="match status" value="1"/>
</dbReference>
<dbReference type="InterPro" id="IPR010982">
    <property type="entry name" value="Lambda_DNA-bd_dom_sf"/>
</dbReference>
<dbReference type="SUPFAM" id="SSF47413">
    <property type="entry name" value="lambda repressor-like DNA-binding domains"/>
    <property type="match status" value="1"/>
</dbReference>
<dbReference type="Proteomes" id="UP000317369">
    <property type="component" value="Chromosome"/>
</dbReference>
<keyword evidence="3" id="KW-1185">Reference proteome</keyword>
<sequence>MGTSAQQNLAYRKLCKRLRQWREDADLTQRELGAIFGKPHSYVHKCETGDRRIDPIELIYWCRACNIDPAAAIKQLSKAIK</sequence>
<dbReference type="OrthoDB" id="9803379at2"/>
<accession>A0A517YX70</accession>
<organism evidence="2 3">
    <name type="scientific">Poriferisphaera corsica</name>
    <dbReference type="NCBI Taxonomy" id="2528020"/>
    <lineage>
        <taxon>Bacteria</taxon>
        <taxon>Pseudomonadati</taxon>
        <taxon>Planctomycetota</taxon>
        <taxon>Phycisphaerae</taxon>
        <taxon>Phycisphaerales</taxon>
        <taxon>Phycisphaeraceae</taxon>
        <taxon>Poriferisphaera</taxon>
    </lineage>
</organism>
<dbReference type="Gene3D" id="1.10.260.40">
    <property type="entry name" value="lambda repressor-like DNA-binding domains"/>
    <property type="match status" value="1"/>
</dbReference>
<dbReference type="KEGG" id="pcor:KS4_28920"/>
<dbReference type="InterPro" id="IPR001387">
    <property type="entry name" value="Cro/C1-type_HTH"/>
</dbReference>
<gene>
    <name evidence="2" type="ORF">KS4_28920</name>
</gene>
<dbReference type="CDD" id="cd00093">
    <property type="entry name" value="HTH_XRE"/>
    <property type="match status" value="1"/>
</dbReference>
<dbReference type="GO" id="GO:0003677">
    <property type="term" value="F:DNA binding"/>
    <property type="evidence" value="ECO:0007669"/>
    <property type="project" value="InterPro"/>
</dbReference>
<evidence type="ECO:0000313" key="3">
    <source>
        <dbReference type="Proteomes" id="UP000317369"/>
    </source>
</evidence>
<dbReference type="Pfam" id="PF13560">
    <property type="entry name" value="HTH_31"/>
    <property type="match status" value="1"/>
</dbReference>
<evidence type="ECO:0000259" key="1">
    <source>
        <dbReference type="PROSITE" id="PS50943"/>
    </source>
</evidence>
<dbReference type="EMBL" id="CP036425">
    <property type="protein sequence ID" value="QDU34816.1"/>
    <property type="molecule type" value="Genomic_DNA"/>
</dbReference>